<proteinExistence type="predicted"/>
<keyword evidence="3" id="KW-1185">Reference proteome</keyword>
<keyword evidence="1" id="KW-0732">Signal</keyword>
<evidence type="ECO:0000313" key="3">
    <source>
        <dbReference type="Proteomes" id="UP001490365"/>
    </source>
</evidence>
<organism evidence="2 3">
    <name type="scientific">Streptomyces sp. 900105755</name>
    <dbReference type="NCBI Taxonomy" id="3154389"/>
    <lineage>
        <taxon>Bacteria</taxon>
        <taxon>Bacillati</taxon>
        <taxon>Actinomycetota</taxon>
        <taxon>Actinomycetes</taxon>
        <taxon>Kitasatosporales</taxon>
        <taxon>Streptomycetaceae</taxon>
        <taxon>Streptomyces</taxon>
    </lineage>
</organism>
<evidence type="ECO:0000313" key="2">
    <source>
        <dbReference type="EMBL" id="MER6268150.1"/>
    </source>
</evidence>
<reference evidence="2 3" key="1">
    <citation type="submission" date="2024-06" db="EMBL/GenBank/DDBJ databases">
        <title>The Natural Products Discovery Center: Release of the First 8490 Sequenced Strains for Exploring Actinobacteria Biosynthetic Diversity.</title>
        <authorList>
            <person name="Kalkreuter E."/>
            <person name="Kautsar S.A."/>
            <person name="Yang D."/>
            <person name="Bader C.D."/>
            <person name="Teijaro C.N."/>
            <person name="Fluegel L."/>
            <person name="Davis C.M."/>
            <person name="Simpson J.R."/>
            <person name="Lauterbach L."/>
            <person name="Steele A.D."/>
            <person name="Gui C."/>
            <person name="Meng S."/>
            <person name="Li G."/>
            <person name="Viehrig K."/>
            <person name="Ye F."/>
            <person name="Su P."/>
            <person name="Kiefer A.F."/>
            <person name="Nichols A."/>
            <person name="Cepeda A.J."/>
            <person name="Yan W."/>
            <person name="Fan B."/>
            <person name="Jiang Y."/>
            <person name="Adhikari A."/>
            <person name="Zheng C.-J."/>
            <person name="Schuster L."/>
            <person name="Cowan T.M."/>
            <person name="Smanski M.J."/>
            <person name="Chevrette M.G."/>
            <person name="De Carvalho L.P.S."/>
            <person name="Shen B."/>
        </authorList>
    </citation>
    <scope>NUCLEOTIDE SEQUENCE [LARGE SCALE GENOMIC DNA]</scope>
    <source>
        <strain evidence="2 3">NPDC001694</strain>
    </source>
</reference>
<gene>
    <name evidence="2" type="ORF">ABT211_12720</name>
</gene>
<feature type="chain" id="PRO_5046121426" evidence="1">
    <location>
        <begin position="23"/>
        <end position="50"/>
    </location>
</feature>
<dbReference type="Proteomes" id="UP001490365">
    <property type="component" value="Unassembled WGS sequence"/>
</dbReference>
<sequence length="50" mass="4886">MNLIARAAAVVLVTMAASLSIAASAAATPAVTVQADAAQLTESTDGNIWG</sequence>
<dbReference type="RefSeq" id="WP_351956778.1">
    <property type="nucleotide sequence ID" value="NZ_JBEOZM010000004.1"/>
</dbReference>
<protein>
    <submittedName>
        <fullName evidence="2">Uncharacterized protein</fullName>
    </submittedName>
</protein>
<name>A0ABV1TDN6_9ACTN</name>
<comment type="caution">
    <text evidence="2">The sequence shown here is derived from an EMBL/GenBank/DDBJ whole genome shotgun (WGS) entry which is preliminary data.</text>
</comment>
<evidence type="ECO:0000256" key="1">
    <source>
        <dbReference type="SAM" id="SignalP"/>
    </source>
</evidence>
<feature type="signal peptide" evidence="1">
    <location>
        <begin position="1"/>
        <end position="22"/>
    </location>
</feature>
<dbReference type="EMBL" id="JBEOZM010000004">
    <property type="protein sequence ID" value="MER6268150.1"/>
    <property type="molecule type" value="Genomic_DNA"/>
</dbReference>
<accession>A0ABV1TDN6</accession>